<organism evidence="1">
    <name type="scientific">Salmonella enterica</name>
    <name type="common">Salmonella choleraesuis</name>
    <dbReference type="NCBI Taxonomy" id="28901"/>
    <lineage>
        <taxon>Bacteria</taxon>
        <taxon>Pseudomonadati</taxon>
        <taxon>Pseudomonadota</taxon>
        <taxon>Gammaproteobacteria</taxon>
        <taxon>Enterobacterales</taxon>
        <taxon>Enterobacteriaceae</taxon>
        <taxon>Salmonella</taxon>
    </lineage>
</organism>
<reference evidence="1" key="1">
    <citation type="journal article" date="2018" name="Genome Biol.">
        <title>SKESA: strategic k-mer extension for scrupulous assemblies.</title>
        <authorList>
            <person name="Souvorov A."/>
            <person name="Agarwala R."/>
            <person name="Lipman D.J."/>
        </authorList>
    </citation>
    <scope>NUCLEOTIDE SEQUENCE</scope>
    <source>
        <strain evidence="1">MA.CK_07/00001464-1</strain>
    </source>
</reference>
<accession>A0A744KE34</accession>
<evidence type="ECO:0000313" key="1">
    <source>
        <dbReference type="EMBL" id="HAF2609213.1"/>
    </source>
</evidence>
<dbReference type="EMBL" id="DAAURU010000027">
    <property type="protein sequence ID" value="HAF2609213.1"/>
    <property type="molecule type" value="Genomic_DNA"/>
</dbReference>
<protein>
    <submittedName>
        <fullName evidence="1">Uncharacterized protein</fullName>
    </submittedName>
</protein>
<gene>
    <name evidence="1" type="ORF">G8N50_004647</name>
</gene>
<dbReference type="AlphaFoldDB" id="A0A744KE34"/>
<sequence>MDLLTPMRMPTLLKDKLSSRSTGIRYIDFKIKLPEDNNPAGLSTGQKLRTLVKIKSGHAFTLTSEIMCGVENNRKNQINLNLNLNLNLTPFFQTFSLCSYSGENEHSFWPVNTNSGGESTAG</sequence>
<name>A0A744KE34_SALER</name>
<comment type="caution">
    <text evidence="1">The sequence shown here is derived from an EMBL/GenBank/DDBJ whole genome shotgun (WGS) entry which is preliminary data.</text>
</comment>
<proteinExistence type="predicted"/>
<reference evidence="1" key="2">
    <citation type="submission" date="2020-02" db="EMBL/GenBank/DDBJ databases">
        <authorList>
            <consortium name="NCBI Pathogen Detection Project"/>
        </authorList>
    </citation>
    <scope>NUCLEOTIDE SEQUENCE</scope>
    <source>
        <strain evidence="1">MA.CK_07/00001464-1</strain>
    </source>
</reference>